<feature type="coiled-coil region" evidence="6">
    <location>
        <begin position="1782"/>
        <end position="1809"/>
    </location>
</feature>
<dbReference type="Pfam" id="PF00435">
    <property type="entry name" value="Spectrin"/>
    <property type="match status" value="1"/>
</dbReference>
<comment type="subcellular location">
    <subcellularLocation>
        <location evidence="1">Membrane</location>
    </subcellularLocation>
</comment>
<dbReference type="InterPro" id="IPR018159">
    <property type="entry name" value="Spectrin/alpha-actinin"/>
</dbReference>
<feature type="non-terminal residue" evidence="7">
    <location>
        <position position="1941"/>
    </location>
</feature>
<sequence length="1941" mass="224933">MLRKLNTYSNNLAKLSDPEKKPILEKEVVEIEQRMQTVIDTVTEKIEYLNQLNVRWVHFTGTLNDLRTWKTNAQNVLERLVTLEMSPESRDTQTLQLMNHISEKMSIINVLESEAAALLEGEPSQEALQFSAELMEVKECIETLRRHTAKHADTVHQDLIHWQAYQAGIKEIRPWIEEAETKVAIGYAKPATIQETLQLSNYANQFEKECDENLEKLRDVSTKSSAVARMCAVRDEVDALFSRWSAIHDVALQWNEKSETLLSEWQEFSSKCEAVTSWGHEVKVKMGKLSENASTPLRLEDRVLSLREIEREIDEKQTDLINLVACSDHISNCLAGEGVTAIKNNVMELKSLISILTNEVHKAKNYLSDITVVREEFINKIDNLESWLNNFSNRLDELQDIDVDELDESPDLIHQLLQDHNERQPTVTIMAEECHEVGDRCTGTDRDELYQKFDDAEARFESYGEVIRSKKPAIYKWKDFWEWQTNSDEALKGYNQILDSKPRHDGLTQIRNEILSLQEQCRSWEEESTYITELCHKSSTTIRDADTGVALDIATKVQELKKRMEIIESNIETKCSQLQQVNCQWETFHAVKNQLGELLNSIWQRCNNRQLYKSSYTGIQHLLQLAEEALKEMQSQQKLKEKVHDLGRSLMSTDSTQLMAVQNAMTAADGNWDRVQNMLYELQTKFTSIESLWKHCIEGQHFLAAAIVEAEHHCEQMDTVPSEASIVQTTMNLCKKTSEALRRTRPQLENFLTKSQHLTQQLDSEDLFDSTSVKQLSSETHNKWQSMMDYLNMKSQNLEGQLILWKQIIQGRDEILNWLNETCEGLDENQGGKETDIGNDKLEKYKNEIALYESQFRGMQSCAKQLESLNGGITITRIEQILSTVSAEFQQTENTSSNLGQFLDEMKEQESGIYEDIKETSEALTQVRERLMRCEDITGDDKQILVRLEIARKIEIELNDYVGRIREVKTLIEELKSSFKGCDITKLIKEFATLQRKYDGIIGQTAKACKSLQYIIEKHYFDRLEALQRFVANHQEKVEWCKPEAGSDRFGVEAKITALEDVKSSHQFGKAKRLELEKCAELYEKVIMPDQREIIRADCNKVISELENLNQSIIECSEILTSSLDLWQQYEQKTETLSYWLRDIESKMRSETMNQIDMNRVNIKISETENILIEVNNHYEDVNELIDITNELMKLNPDARAAEYSNQLKNRVESLNKFCHTFLDKLNQLLMDQQLYDEIIIKMQDWLKNAEEKLYSFEQMTKTSGKPTLAYQSKLQNLKAFVEEKRVGQELLNAVVEHGEALFSAITPEGRETIRKDLRSLRDTWEAHLERVNHLYKQVEGVIMQWSSFDDNFSQAAKWLEEIMRRAGGEFAFRTTLSDKKAQLQHLKAIAQDINSHEGIITGLKDKIEFLPDDETSTTVDSMISQHKSLLVQTQQRIVRCEGYIQTHEEYVHYIEQFRDWLSTQKTELSRCIDIAPESSDVQMKNNILQNLEENLEDGQELLTKAEEALSLTLDSTDPNGHSAVEAELQVMDSTWTAFQEEICDTKHRVEGIMSEFNECEDMVYQLKLWMKNIESKVKDQSLKSSLDAKLTHLDRLRKLEEEILNKADEFNAALTRAHTLDNEGKHAVQISQLSSRYQALRNVLKEMMSRYEQFIKEHSSFLDKYEECMEWLEAVDHDLREHAEVVGDMKILQMRRNKVEQLIEIKSTQANKVDSLLELGERLYSHTAPDGRENIRQMLRDLRDRWDAWSTAVTTAGLTLDECLQQFADFSAAQEQLTRWLRDVELAMQQHTELKSSLQEKTAQLQNHRLVHQEIQAHQTLVEMVCEKAQALVNQTQDKTLNIYIQSIKTLFHNIVLKSRDLLEKLDLCVQDHAQFNALCKSFGDWLNVQRDQLHLCADCTGEKSDLTKKLENLKFGWNCLEKFHGHNYGKLSIIALRTL</sequence>
<dbReference type="InterPro" id="IPR002017">
    <property type="entry name" value="Spectrin_repeat"/>
</dbReference>
<keyword evidence="8" id="KW-1185">Reference proteome</keyword>
<dbReference type="GO" id="GO:0034993">
    <property type="term" value="C:meiotic nuclear membrane microtubule tethering complex"/>
    <property type="evidence" value="ECO:0007669"/>
    <property type="project" value="TreeGrafter"/>
</dbReference>
<keyword evidence="4" id="KW-1133">Transmembrane helix</keyword>
<evidence type="ECO:0000256" key="6">
    <source>
        <dbReference type="SAM" id="Coils"/>
    </source>
</evidence>
<comment type="caution">
    <text evidence="7">The sequence shown here is derived from an EMBL/GenBank/DDBJ whole genome shotgun (WGS) entry which is preliminary data.</text>
</comment>
<dbReference type="GO" id="GO:0051015">
    <property type="term" value="F:actin filament binding"/>
    <property type="evidence" value="ECO:0007669"/>
    <property type="project" value="TreeGrafter"/>
</dbReference>
<dbReference type="GO" id="GO:0007097">
    <property type="term" value="P:nuclear migration"/>
    <property type="evidence" value="ECO:0007669"/>
    <property type="project" value="TreeGrafter"/>
</dbReference>
<evidence type="ECO:0000313" key="7">
    <source>
        <dbReference type="EMBL" id="CAL4067051.1"/>
    </source>
</evidence>
<dbReference type="Gene3D" id="1.20.58.60">
    <property type="match status" value="9"/>
</dbReference>
<evidence type="ECO:0000313" key="8">
    <source>
        <dbReference type="Proteomes" id="UP001497623"/>
    </source>
</evidence>
<proteinExistence type="predicted"/>
<evidence type="ECO:0000256" key="3">
    <source>
        <dbReference type="ARBA" id="ARBA00022737"/>
    </source>
</evidence>
<evidence type="ECO:0000256" key="5">
    <source>
        <dbReference type="ARBA" id="ARBA00023136"/>
    </source>
</evidence>
<protein>
    <recommendedName>
        <fullName evidence="9">Nesprin-1</fullName>
    </recommendedName>
</protein>
<evidence type="ECO:0008006" key="9">
    <source>
        <dbReference type="Google" id="ProtNLM"/>
    </source>
</evidence>
<dbReference type="Proteomes" id="UP001497623">
    <property type="component" value="Unassembled WGS sequence"/>
</dbReference>
<keyword evidence="3" id="KW-0677">Repeat</keyword>
<keyword evidence="2" id="KW-0812">Transmembrane</keyword>
<dbReference type="GO" id="GO:0005737">
    <property type="term" value="C:cytoplasm"/>
    <property type="evidence" value="ECO:0007669"/>
    <property type="project" value="TreeGrafter"/>
</dbReference>
<dbReference type="SMART" id="SM00150">
    <property type="entry name" value="SPEC"/>
    <property type="match status" value="10"/>
</dbReference>
<dbReference type="GO" id="GO:0005640">
    <property type="term" value="C:nuclear outer membrane"/>
    <property type="evidence" value="ECO:0007669"/>
    <property type="project" value="TreeGrafter"/>
</dbReference>
<accession>A0AAV2PZ54</accession>
<dbReference type="InterPro" id="IPR052403">
    <property type="entry name" value="LINC-complex_assoc"/>
</dbReference>
<evidence type="ECO:0000256" key="4">
    <source>
        <dbReference type="ARBA" id="ARBA00022989"/>
    </source>
</evidence>
<keyword evidence="5" id="KW-0472">Membrane</keyword>
<organism evidence="7 8">
    <name type="scientific">Meganyctiphanes norvegica</name>
    <name type="common">Northern krill</name>
    <name type="synonym">Thysanopoda norvegica</name>
    <dbReference type="NCBI Taxonomy" id="48144"/>
    <lineage>
        <taxon>Eukaryota</taxon>
        <taxon>Metazoa</taxon>
        <taxon>Ecdysozoa</taxon>
        <taxon>Arthropoda</taxon>
        <taxon>Crustacea</taxon>
        <taxon>Multicrustacea</taxon>
        <taxon>Malacostraca</taxon>
        <taxon>Eumalacostraca</taxon>
        <taxon>Eucarida</taxon>
        <taxon>Euphausiacea</taxon>
        <taxon>Euphausiidae</taxon>
        <taxon>Meganyctiphanes</taxon>
    </lineage>
</organism>
<dbReference type="PANTHER" id="PTHR47535">
    <property type="entry name" value="MUSCLE-SPECIFIC PROTEIN 300 KDA, ISOFORM G"/>
    <property type="match status" value="1"/>
</dbReference>
<gene>
    <name evidence="7" type="ORF">MNOR_LOCUS6137</name>
</gene>
<dbReference type="SUPFAM" id="SSF46966">
    <property type="entry name" value="Spectrin repeat"/>
    <property type="match status" value="14"/>
</dbReference>
<dbReference type="EMBL" id="CAXKWB010002486">
    <property type="protein sequence ID" value="CAL4067051.1"/>
    <property type="molecule type" value="Genomic_DNA"/>
</dbReference>
<feature type="coiled-coil region" evidence="6">
    <location>
        <begin position="1482"/>
        <end position="1509"/>
    </location>
</feature>
<name>A0AAV2PZ54_MEGNR</name>
<evidence type="ECO:0000256" key="2">
    <source>
        <dbReference type="ARBA" id="ARBA00022692"/>
    </source>
</evidence>
<keyword evidence="6" id="KW-0175">Coiled coil</keyword>
<feature type="coiled-coil region" evidence="6">
    <location>
        <begin position="1594"/>
        <end position="1658"/>
    </location>
</feature>
<evidence type="ECO:0000256" key="1">
    <source>
        <dbReference type="ARBA" id="ARBA00004370"/>
    </source>
</evidence>
<reference evidence="7 8" key="1">
    <citation type="submission" date="2024-05" db="EMBL/GenBank/DDBJ databases">
        <authorList>
            <person name="Wallberg A."/>
        </authorList>
    </citation>
    <scope>NUCLEOTIDE SEQUENCE [LARGE SCALE GENOMIC DNA]</scope>
</reference>
<dbReference type="PANTHER" id="PTHR47535:SF1">
    <property type="entry name" value="NESPRIN-1"/>
    <property type="match status" value="1"/>
</dbReference>
<dbReference type="CDD" id="cd00176">
    <property type="entry name" value="SPEC"/>
    <property type="match status" value="2"/>
</dbReference>